<keyword evidence="1" id="KW-0472">Membrane</keyword>
<name>A0A645H4T2_9ZZZZ</name>
<keyword evidence="1" id="KW-0812">Transmembrane</keyword>
<feature type="transmembrane region" description="Helical" evidence="1">
    <location>
        <begin position="33"/>
        <end position="51"/>
    </location>
</feature>
<evidence type="ECO:0000256" key="1">
    <source>
        <dbReference type="SAM" id="Phobius"/>
    </source>
</evidence>
<proteinExistence type="predicted"/>
<dbReference type="AlphaFoldDB" id="A0A645H4T2"/>
<accession>A0A645H4T2</accession>
<reference evidence="2" key="1">
    <citation type="submission" date="2019-08" db="EMBL/GenBank/DDBJ databases">
        <authorList>
            <person name="Kucharzyk K."/>
            <person name="Murdoch R.W."/>
            <person name="Higgins S."/>
            <person name="Loffler F."/>
        </authorList>
    </citation>
    <scope>NUCLEOTIDE SEQUENCE</scope>
</reference>
<comment type="caution">
    <text evidence="2">The sequence shown here is derived from an EMBL/GenBank/DDBJ whole genome shotgun (WGS) entry which is preliminary data.</text>
</comment>
<protein>
    <submittedName>
        <fullName evidence="2">Uncharacterized protein</fullName>
    </submittedName>
</protein>
<sequence length="93" mass="10132">MMVFHKITDKAIDMKADGEALVSLKHVVSKVDWIGLIGFTIAITIPFFWIPAHTISFMLPGEYQTIMAAFLSIALGLILGIGTNASKKQVAVK</sequence>
<keyword evidence="1" id="KW-1133">Transmembrane helix</keyword>
<feature type="transmembrane region" description="Helical" evidence="1">
    <location>
        <begin position="63"/>
        <end position="83"/>
    </location>
</feature>
<evidence type="ECO:0000313" key="2">
    <source>
        <dbReference type="EMBL" id="MPN33049.1"/>
    </source>
</evidence>
<dbReference type="EMBL" id="VSSQ01085358">
    <property type="protein sequence ID" value="MPN33049.1"/>
    <property type="molecule type" value="Genomic_DNA"/>
</dbReference>
<gene>
    <name evidence="2" type="ORF">SDC9_180532</name>
</gene>
<organism evidence="2">
    <name type="scientific">bioreactor metagenome</name>
    <dbReference type="NCBI Taxonomy" id="1076179"/>
    <lineage>
        <taxon>unclassified sequences</taxon>
        <taxon>metagenomes</taxon>
        <taxon>ecological metagenomes</taxon>
    </lineage>
</organism>